<proteinExistence type="inferred from homology"/>
<dbReference type="PROSITE" id="PS50255">
    <property type="entry name" value="CYTOCHROME_B5_2"/>
    <property type="match status" value="1"/>
</dbReference>
<dbReference type="PRINTS" id="PR00363">
    <property type="entry name" value="CYTOCHROMEB5"/>
</dbReference>
<feature type="transmembrane region" description="Helical" evidence="8">
    <location>
        <begin position="164"/>
        <end position="180"/>
    </location>
</feature>
<dbReference type="Pfam" id="PF00173">
    <property type="entry name" value="Cyt-b5"/>
    <property type="match status" value="1"/>
</dbReference>
<dbReference type="AlphaFoldDB" id="A0A177ASX2"/>
<dbReference type="InterPro" id="IPR050668">
    <property type="entry name" value="Cytochrome_b5"/>
</dbReference>
<accession>A0A177ASX2</accession>
<dbReference type="Pfam" id="PF08542">
    <property type="entry name" value="Rep_fac_C"/>
    <property type="match status" value="1"/>
</dbReference>
<dbReference type="GO" id="GO:0006260">
    <property type="term" value="P:DNA replication"/>
    <property type="evidence" value="ECO:0007669"/>
    <property type="project" value="InterPro"/>
</dbReference>
<dbReference type="GO" id="GO:0016020">
    <property type="term" value="C:membrane"/>
    <property type="evidence" value="ECO:0007669"/>
    <property type="project" value="UniProtKB-SubCell"/>
</dbReference>
<keyword evidence="3 8" id="KW-0812">Transmembrane</keyword>
<dbReference type="SUPFAM" id="SSF55856">
    <property type="entry name" value="Cytochrome b5-like heme/steroid binding domain"/>
    <property type="match status" value="1"/>
</dbReference>
<dbReference type="PANTHER" id="PTHR19359">
    <property type="entry name" value="CYTOCHROME B5"/>
    <property type="match status" value="1"/>
</dbReference>
<evidence type="ECO:0000256" key="3">
    <source>
        <dbReference type="ARBA" id="ARBA00022692"/>
    </source>
</evidence>
<organism evidence="10 11">
    <name type="scientific">Intoshia linei</name>
    <dbReference type="NCBI Taxonomy" id="1819745"/>
    <lineage>
        <taxon>Eukaryota</taxon>
        <taxon>Metazoa</taxon>
        <taxon>Spiralia</taxon>
        <taxon>Lophotrochozoa</taxon>
        <taxon>Mesozoa</taxon>
        <taxon>Orthonectida</taxon>
        <taxon>Rhopaluridae</taxon>
        <taxon>Intoshia</taxon>
    </lineage>
</organism>
<dbReference type="GO" id="GO:0003677">
    <property type="term" value="F:DNA binding"/>
    <property type="evidence" value="ECO:0007669"/>
    <property type="project" value="InterPro"/>
</dbReference>
<dbReference type="InterPro" id="IPR008921">
    <property type="entry name" value="DNA_pol3_clamp-load_cplx_C"/>
</dbReference>
<evidence type="ECO:0000313" key="11">
    <source>
        <dbReference type="Proteomes" id="UP000078046"/>
    </source>
</evidence>
<evidence type="ECO:0000256" key="7">
    <source>
        <dbReference type="ARBA" id="ARBA00038168"/>
    </source>
</evidence>
<keyword evidence="6 8" id="KW-0472">Membrane</keyword>
<dbReference type="InterPro" id="IPR013748">
    <property type="entry name" value="Rep_factorC_C"/>
</dbReference>
<keyword evidence="2" id="KW-0349">Heme</keyword>
<dbReference type="InterPro" id="IPR036400">
    <property type="entry name" value="Cyt_B5-like_heme/steroid_sf"/>
</dbReference>
<evidence type="ECO:0000256" key="5">
    <source>
        <dbReference type="ARBA" id="ARBA00023004"/>
    </source>
</evidence>
<dbReference type="FunFam" id="3.10.120.10:FF:000002">
    <property type="entry name" value="Cytochrome b5 type B"/>
    <property type="match status" value="1"/>
</dbReference>
<evidence type="ECO:0000256" key="2">
    <source>
        <dbReference type="ARBA" id="ARBA00022617"/>
    </source>
</evidence>
<comment type="caution">
    <text evidence="10">The sequence shown here is derived from an EMBL/GenBank/DDBJ whole genome shotgun (WGS) entry which is preliminary data.</text>
</comment>
<keyword evidence="11" id="KW-1185">Reference proteome</keyword>
<dbReference type="OrthoDB" id="260519at2759"/>
<evidence type="ECO:0000259" key="9">
    <source>
        <dbReference type="PROSITE" id="PS50255"/>
    </source>
</evidence>
<comment type="subcellular location">
    <subcellularLocation>
        <location evidence="1">Membrane</location>
    </subcellularLocation>
</comment>
<dbReference type="GO" id="GO:0046872">
    <property type="term" value="F:metal ion binding"/>
    <property type="evidence" value="ECO:0007669"/>
    <property type="project" value="UniProtKB-KW"/>
</dbReference>
<dbReference type="Gene3D" id="1.20.272.10">
    <property type="match status" value="1"/>
</dbReference>
<feature type="domain" description="Cytochrome b5 heme-binding" evidence="9">
    <location>
        <begin position="61"/>
        <end position="137"/>
    </location>
</feature>
<dbReference type="Proteomes" id="UP000078046">
    <property type="component" value="Unassembled WGS sequence"/>
</dbReference>
<dbReference type="EMBL" id="LWCA01001438">
    <property type="protein sequence ID" value="OAF65117.1"/>
    <property type="molecule type" value="Genomic_DNA"/>
</dbReference>
<gene>
    <name evidence="10" type="ORF">A3Q56_07169</name>
</gene>
<evidence type="ECO:0000256" key="8">
    <source>
        <dbReference type="SAM" id="Phobius"/>
    </source>
</evidence>
<dbReference type="InterPro" id="IPR001199">
    <property type="entry name" value="Cyt_B5-like_heme/steroid-bd"/>
</dbReference>
<dbReference type="SUPFAM" id="SSF48019">
    <property type="entry name" value="post-AAA+ oligomerization domain-like"/>
    <property type="match status" value="1"/>
</dbReference>
<keyword evidence="5" id="KW-0408">Iron</keyword>
<dbReference type="Gene3D" id="3.10.120.10">
    <property type="entry name" value="Cytochrome b5-like heme/steroid binding domain"/>
    <property type="match status" value="1"/>
</dbReference>
<keyword evidence="4" id="KW-0479">Metal-binding</keyword>
<keyword evidence="8" id="KW-1133">Transmembrane helix</keyword>
<evidence type="ECO:0000256" key="1">
    <source>
        <dbReference type="ARBA" id="ARBA00004370"/>
    </source>
</evidence>
<sequence>MTSISDIKKSNILNRLGVIESRLIQGANESIQLQDLSAHFSIHLQICILIEFSYSQMSKDLRCIRFSEVQEHQSNNSIWVVMDNKVYDLTEFQSVHPGGADIIQAQNGLDATDEFNFVGHSQDAIDLRKDYQIGCLHEDDIKAKPIEKRKITPKLYLIKYKRQIFSVVIVSIALSLWYKFK</sequence>
<reference evidence="10 11" key="1">
    <citation type="submission" date="2016-04" db="EMBL/GenBank/DDBJ databases">
        <title>The genome of Intoshia linei affirms orthonectids as highly simplified spiralians.</title>
        <authorList>
            <person name="Mikhailov K.V."/>
            <person name="Slusarev G.S."/>
            <person name="Nikitin M.A."/>
            <person name="Logacheva M.D."/>
            <person name="Penin A."/>
            <person name="Aleoshin V."/>
            <person name="Panchin Y.V."/>
        </authorList>
    </citation>
    <scope>NUCLEOTIDE SEQUENCE [LARGE SCALE GENOMIC DNA]</scope>
    <source>
        <strain evidence="10">Intl2013</strain>
        <tissue evidence="10">Whole animal</tissue>
    </source>
</reference>
<dbReference type="SMART" id="SM01117">
    <property type="entry name" value="Cyt-b5"/>
    <property type="match status" value="1"/>
</dbReference>
<comment type="similarity">
    <text evidence="7">Belongs to the cytochrome b5 family.</text>
</comment>
<name>A0A177ASX2_9BILA</name>
<protein>
    <submittedName>
        <fullName evidence="10">Cytochrome b5</fullName>
    </submittedName>
</protein>
<evidence type="ECO:0000313" key="10">
    <source>
        <dbReference type="EMBL" id="OAF65117.1"/>
    </source>
</evidence>
<evidence type="ECO:0000256" key="4">
    <source>
        <dbReference type="ARBA" id="ARBA00022723"/>
    </source>
</evidence>
<evidence type="ECO:0000256" key="6">
    <source>
        <dbReference type="ARBA" id="ARBA00023136"/>
    </source>
</evidence>
<dbReference type="GO" id="GO:0020037">
    <property type="term" value="F:heme binding"/>
    <property type="evidence" value="ECO:0007669"/>
    <property type="project" value="TreeGrafter"/>
</dbReference>